<evidence type="ECO:0000313" key="1">
    <source>
        <dbReference type="EMBL" id="KKQ98871.1"/>
    </source>
</evidence>
<dbReference type="Proteomes" id="UP000033881">
    <property type="component" value="Unassembled WGS sequence"/>
</dbReference>
<comment type="caution">
    <text evidence="1">The sequence shown here is derived from an EMBL/GenBank/DDBJ whole genome shotgun (WGS) entry which is preliminary data.</text>
</comment>
<evidence type="ECO:0008006" key="3">
    <source>
        <dbReference type="Google" id="ProtNLM"/>
    </source>
</evidence>
<dbReference type="SUPFAM" id="SSF159501">
    <property type="entry name" value="EreA/ChaN-like"/>
    <property type="match status" value="1"/>
</dbReference>
<organism evidence="1 2">
    <name type="scientific">Candidatus Woesebacteria bacterium GW2011_GWB1_39_12</name>
    <dbReference type="NCBI Taxonomy" id="1618574"/>
    <lineage>
        <taxon>Bacteria</taxon>
        <taxon>Candidatus Woeseibacteriota</taxon>
    </lineage>
</organism>
<proteinExistence type="predicted"/>
<reference evidence="1 2" key="1">
    <citation type="journal article" date="2015" name="Nature">
        <title>rRNA introns, odd ribosomes, and small enigmatic genomes across a large radiation of phyla.</title>
        <authorList>
            <person name="Brown C.T."/>
            <person name="Hug L.A."/>
            <person name="Thomas B.C."/>
            <person name="Sharon I."/>
            <person name="Castelle C.J."/>
            <person name="Singh A."/>
            <person name="Wilkins M.J."/>
            <person name="Williams K.H."/>
            <person name="Banfield J.F."/>
        </authorList>
    </citation>
    <scope>NUCLEOTIDE SEQUENCE [LARGE SCALE GENOMIC DNA]</scope>
</reference>
<protein>
    <recommendedName>
        <fullName evidence="3">Haem-binding uptake Tiki superfamily ChaN domain-containing protein</fullName>
    </recommendedName>
</protein>
<evidence type="ECO:0000313" key="2">
    <source>
        <dbReference type="Proteomes" id="UP000033881"/>
    </source>
</evidence>
<gene>
    <name evidence="1" type="ORF">UT24_C0032G0001</name>
</gene>
<dbReference type="EMBL" id="LBWB01000032">
    <property type="protein sequence ID" value="KKQ98871.1"/>
    <property type="molecule type" value="Genomic_DNA"/>
</dbReference>
<dbReference type="AlphaFoldDB" id="A0A0G0QAZ8"/>
<sequence>MTTKNNHKQTQISCWRELRTLYQKKPLLFLGEVHGAKANIKIIKLLVKRLGVKTVFFEWPLSWNRLLKTLIRGSRTNETLKEFQKLSDGRISKDHLELLDFLYKKKIKVFCIDGDNLVKNWNAKDKSVAQNIKKTTTSRALPCLIVLGNLHARKNNFEYQKQKFIPAGSYFKKQGVFVLIGYGSGTIYNFGLEKIMDKEILKKLNKQQDYRLLLSKNKYFDYEILVRKTEPVKSINS</sequence>
<name>A0A0G0QAZ8_9BACT</name>
<accession>A0A0G0QAZ8</accession>